<protein>
    <recommendedName>
        <fullName evidence="3">DDE-1 domain-containing protein</fullName>
    </recommendedName>
</protein>
<keyword evidence="2" id="KW-1185">Reference proteome</keyword>
<evidence type="ECO:0000313" key="1">
    <source>
        <dbReference type="EMBL" id="KAJ7303756.1"/>
    </source>
</evidence>
<proteinExistence type="predicted"/>
<sequence length="219" mass="24755">MQRALDRYDEGVTPASICDIDQLEAMRLAEQAWAEVTKDTIANCWRKSGILPTADSISIDEELEHDVNSRGIISPADTVPDPKLTEAEAALAQVLNELQEVGVLQKKYLVDIEDLIQMPEEAVTEDATDEDIFEAVQKLWSQEADREIHGGDDDEEIDPKPSWKEALQAAATLRKYIVDLDDLFARKMEGDLSSFGHETRREEVRTMVNSSIYDYFTYT</sequence>
<name>A0AAD6Z2B4_9AGAR</name>
<organism evidence="1 2">
    <name type="scientific">Mycena albidolilacea</name>
    <dbReference type="NCBI Taxonomy" id="1033008"/>
    <lineage>
        <taxon>Eukaryota</taxon>
        <taxon>Fungi</taxon>
        <taxon>Dikarya</taxon>
        <taxon>Basidiomycota</taxon>
        <taxon>Agaricomycotina</taxon>
        <taxon>Agaricomycetes</taxon>
        <taxon>Agaricomycetidae</taxon>
        <taxon>Agaricales</taxon>
        <taxon>Marasmiineae</taxon>
        <taxon>Mycenaceae</taxon>
        <taxon>Mycena</taxon>
    </lineage>
</organism>
<dbReference type="EMBL" id="JARIHO010000102">
    <property type="protein sequence ID" value="KAJ7303756.1"/>
    <property type="molecule type" value="Genomic_DNA"/>
</dbReference>
<reference evidence="1" key="1">
    <citation type="submission" date="2023-03" db="EMBL/GenBank/DDBJ databases">
        <title>Massive genome expansion in bonnet fungi (Mycena s.s.) driven by repeated elements and novel gene families across ecological guilds.</title>
        <authorList>
            <consortium name="Lawrence Berkeley National Laboratory"/>
            <person name="Harder C.B."/>
            <person name="Miyauchi S."/>
            <person name="Viragh M."/>
            <person name="Kuo A."/>
            <person name="Thoen E."/>
            <person name="Andreopoulos B."/>
            <person name="Lu D."/>
            <person name="Skrede I."/>
            <person name="Drula E."/>
            <person name="Henrissat B."/>
            <person name="Morin E."/>
            <person name="Kohler A."/>
            <person name="Barry K."/>
            <person name="LaButti K."/>
            <person name="Morin E."/>
            <person name="Salamov A."/>
            <person name="Lipzen A."/>
            <person name="Mereny Z."/>
            <person name="Hegedus B."/>
            <person name="Baldrian P."/>
            <person name="Stursova M."/>
            <person name="Weitz H."/>
            <person name="Taylor A."/>
            <person name="Grigoriev I.V."/>
            <person name="Nagy L.G."/>
            <person name="Martin F."/>
            <person name="Kauserud H."/>
        </authorList>
    </citation>
    <scope>NUCLEOTIDE SEQUENCE</scope>
    <source>
        <strain evidence="1">CBHHK002</strain>
    </source>
</reference>
<gene>
    <name evidence="1" type="ORF">DFH08DRAFT_976788</name>
</gene>
<accession>A0AAD6Z2B4</accession>
<evidence type="ECO:0008006" key="3">
    <source>
        <dbReference type="Google" id="ProtNLM"/>
    </source>
</evidence>
<evidence type="ECO:0000313" key="2">
    <source>
        <dbReference type="Proteomes" id="UP001218218"/>
    </source>
</evidence>
<dbReference type="AlphaFoldDB" id="A0AAD6Z2B4"/>
<comment type="caution">
    <text evidence="1">The sequence shown here is derived from an EMBL/GenBank/DDBJ whole genome shotgun (WGS) entry which is preliminary data.</text>
</comment>
<dbReference type="Proteomes" id="UP001218218">
    <property type="component" value="Unassembled WGS sequence"/>
</dbReference>